<keyword evidence="2 3" id="KW-0238">DNA-binding</keyword>
<feature type="DNA-binding region" description="H-T-H motif" evidence="3">
    <location>
        <begin position="17"/>
        <end position="36"/>
    </location>
</feature>
<keyword evidence="1" id="KW-0678">Repressor</keyword>
<protein>
    <submittedName>
        <fullName evidence="5">TetR/AcrR family transcriptional regulator</fullName>
    </submittedName>
</protein>
<organism evidence="5 6">
    <name type="scientific">Oceanobacillus jeddahense</name>
    <dbReference type="NCBI Taxonomy" id="1462527"/>
    <lineage>
        <taxon>Bacteria</taxon>
        <taxon>Bacillati</taxon>
        <taxon>Bacillota</taxon>
        <taxon>Bacilli</taxon>
        <taxon>Bacillales</taxon>
        <taxon>Bacillaceae</taxon>
        <taxon>Oceanobacillus</taxon>
    </lineage>
</organism>
<dbReference type="Pfam" id="PF00440">
    <property type="entry name" value="TetR_N"/>
    <property type="match status" value="1"/>
</dbReference>
<dbReference type="PANTHER" id="PTHR43479:SF11">
    <property type="entry name" value="ACREF_ENVCD OPERON REPRESSOR-RELATED"/>
    <property type="match status" value="1"/>
</dbReference>
<proteinExistence type="predicted"/>
<feature type="domain" description="HTH tetR-type" evidence="4">
    <location>
        <begin position="1"/>
        <end position="54"/>
    </location>
</feature>
<dbReference type="PROSITE" id="PS50977">
    <property type="entry name" value="HTH_TETR_2"/>
    <property type="match status" value="1"/>
</dbReference>
<reference evidence="5" key="1">
    <citation type="submission" date="2022-07" db="EMBL/GenBank/DDBJ databases">
        <title>FELIX.</title>
        <authorList>
            <person name="Wan K.H."/>
            <person name="Park S."/>
            <person name="Lawrence Q."/>
            <person name="Eichenberger J.P."/>
            <person name="Booth B.W."/>
            <person name="Piaggio A.J."/>
            <person name="Chandler J.C."/>
            <person name="Franklin A.B."/>
            <person name="Celniker S.E."/>
        </authorList>
    </citation>
    <scope>NUCLEOTIDE SEQUENCE</scope>
    <source>
        <strain evidence="5">QA-1986 374</strain>
    </source>
</reference>
<dbReference type="InterPro" id="IPR001647">
    <property type="entry name" value="HTH_TetR"/>
</dbReference>
<accession>A0ABY5JWS8</accession>
<dbReference type="InterPro" id="IPR023772">
    <property type="entry name" value="DNA-bd_HTH_TetR-type_CS"/>
</dbReference>
<evidence type="ECO:0000259" key="4">
    <source>
        <dbReference type="PROSITE" id="PS50977"/>
    </source>
</evidence>
<dbReference type="InterPro" id="IPR009057">
    <property type="entry name" value="Homeodomain-like_sf"/>
</dbReference>
<sequence>MDAAFSLFAEYGIENTSLSMISNEVGITKPSIYYHFASKEELVEQTFKSTFKGDAFENYFRMDQFNKENFGEKLYRCGLNMLPQEDKEHFTVLKVLNEFMLIAERNEKYKEEIVHIQQEFLVGFQSILKKGSELGVVLPEKIDTHAQILALVIDNISRSMMMNFQIDYQEVWKETVNSVLKEDARIN</sequence>
<evidence type="ECO:0000313" key="5">
    <source>
        <dbReference type="EMBL" id="UUI04843.1"/>
    </source>
</evidence>
<name>A0ABY5JWS8_9BACI</name>
<evidence type="ECO:0000256" key="2">
    <source>
        <dbReference type="ARBA" id="ARBA00023125"/>
    </source>
</evidence>
<dbReference type="InterPro" id="IPR050624">
    <property type="entry name" value="HTH-type_Tx_Regulator"/>
</dbReference>
<dbReference type="RefSeq" id="WP_256709745.1">
    <property type="nucleotide sequence ID" value="NZ_CP101914.1"/>
</dbReference>
<evidence type="ECO:0000313" key="6">
    <source>
        <dbReference type="Proteomes" id="UP001059773"/>
    </source>
</evidence>
<dbReference type="EMBL" id="CP101914">
    <property type="protein sequence ID" value="UUI04843.1"/>
    <property type="molecule type" value="Genomic_DNA"/>
</dbReference>
<dbReference type="Proteomes" id="UP001059773">
    <property type="component" value="Chromosome"/>
</dbReference>
<dbReference type="PROSITE" id="PS01081">
    <property type="entry name" value="HTH_TETR_1"/>
    <property type="match status" value="1"/>
</dbReference>
<dbReference type="Gene3D" id="1.10.10.60">
    <property type="entry name" value="Homeodomain-like"/>
    <property type="match status" value="1"/>
</dbReference>
<dbReference type="Gene3D" id="1.10.357.10">
    <property type="entry name" value="Tetracycline Repressor, domain 2"/>
    <property type="match status" value="1"/>
</dbReference>
<evidence type="ECO:0000256" key="3">
    <source>
        <dbReference type="PROSITE-ProRule" id="PRU00335"/>
    </source>
</evidence>
<dbReference type="PANTHER" id="PTHR43479">
    <property type="entry name" value="ACREF/ENVCD OPERON REPRESSOR-RELATED"/>
    <property type="match status" value="1"/>
</dbReference>
<keyword evidence="6" id="KW-1185">Reference proteome</keyword>
<gene>
    <name evidence="5" type="ORF">NP439_09490</name>
</gene>
<dbReference type="SUPFAM" id="SSF46689">
    <property type="entry name" value="Homeodomain-like"/>
    <property type="match status" value="1"/>
</dbReference>
<evidence type="ECO:0000256" key="1">
    <source>
        <dbReference type="ARBA" id="ARBA00022491"/>
    </source>
</evidence>